<evidence type="ECO:0000313" key="1">
    <source>
        <dbReference type="EMBL" id="MDV6233028.1"/>
    </source>
</evidence>
<organism evidence="1 2">
    <name type="scientific">Rhodococcus cercidiphylli</name>
    <dbReference type="NCBI Taxonomy" id="489916"/>
    <lineage>
        <taxon>Bacteria</taxon>
        <taxon>Bacillati</taxon>
        <taxon>Actinomycetota</taxon>
        <taxon>Actinomycetes</taxon>
        <taxon>Mycobacteriales</taxon>
        <taxon>Nocardiaceae</taxon>
        <taxon>Rhodococcus</taxon>
    </lineage>
</organism>
<evidence type="ECO:0000313" key="2">
    <source>
        <dbReference type="Proteomes" id="UP001185899"/>
    </source>
</evidence>
<protein>
    <recommendedName>
        <fullName evidence="3">Nucleotidyltransferase family protein</fullName>
    </recommendedName>
</protein>
<keyword evidence="2" id="KW-1185">Reference proteome</keyword>
<name>A0ABU4B3F5_9NOCA</name>
<comment type="caution">
    <text evidence="1">The sequence shown here is derived from an EMBL/GenBank/DDBJ whole genome shotgun (WGS) entry which is preliminary data.</text>
</comment>
<reference evidence="1 2" key="1">
    <citation type="submission" date="2023-10" db="EMBL/GenBank/DDBJ databases">
        <title>Development of a sustainable strategy for remediation of hydrocarbon-contaminated territories based on the waste exchange concept.</title>
        <authorList>
            <person name="Krivoruchko A."/>
        </authorList>
    </citation>
    <scope>NUCLEOTIDE SEQUENCE [LARGE SCALE GENOMIC DNA]</scope>
    <source>
        <strain evidence="1 2">IEGM 1322</strain>
    </source>
</reference>
<sequence length="200" mass="22498">MSEGSGLEKFWADFVALDENVGYFVTARLFEGTPAIWPEEVEYVRWRHVVADLLGVDPVGVQLVGSARLGYSLNPGKDFRIFHEGSDLDIAIVSQEIFESTWVELKSLLGSSEFSGQKGYLRRLVFDECIGTEMVLPRLSIGEKWSKSRDSISAMLGPDFRALDVNYRIYRNHRALRDYQIRGVSTARDRAIEGGVSSGR</sequence>
<dbReference type="RefSeq" id="WP_317549353.1">
    <property type="nucleotide sequence ID" value="NZ_JAWLKE010000008.1"/>
</dbReference>
<evidence type="ECO:0008006" key="3">
    <source>
        <dbReference type="Google" id="ProtNLM"/>
    </source>
</evidence>
<proteinExistence type="predicted"/>
<accession>A0ABU4B3F5</accession>
<gene>
    <name evidence="1" type="ORF">R3P95_20940</name>
</gene>
<dbReference type="EMBL" id="JAWLKE010000008">
    <property type="protein sequence ID" value="MDV6233028.1"/>
    <property type="molecule type" value="Genomic_DNA"/>
</dbReference>
<dbReference type="Proteomes" id="UP001185899">
    <property type="component" value="Unassembled WGS sequence"/>
</dbReference>